<evidence type="ECO:0000259" key="2">
    <source>
        <dbReference type="Pfam" id="PF02121"/>
    </source>
</evidence>
<accession>A0A8B7Y5S8</accession>
<dbReference type="GeneID" id="110978120"/>
<dbReference type="GO" id="GO:0005548">
    <property type="term" value="F:phospholipid transporter activity"/>
    <property type="evidence" value="ECO:0007669"/>
    <property type="project" value="InterPro"/>
</dbReference>
<dbReference type="OrthoDB" id="18453at2759"/>
<feature type="domain" description="Phosphatidylinositol transfer protein N-terminal" evidence="2">
    <location>
        <begin position="21"/>
        <end position="197"/>
    </location>
</feature>
<dbReference type="RefSeq" id="XP_022088548.1">
    <property type="nucleotide sequence ID" value="XM_022232856.1"/>
</dbReference>
<gene>
    <name evidence="4" type="primary">LOC110978120</name>
</gene>
<protein>
    <submittedName>
        <fullName evidence="4">Phosphatidylinositol transfer protein alpha isoform-like isoform X2</fullName>
    </submittedName>
</protein>
<dbReference type="InterPro" id="IPR055261">
    <property type="entry name" value="PI_transfer_N"/>
</dbReference>
<evidence type="ECO:0000313" key="3">
    <source>
        <dbReference type="Proteomes" id="UP000694845"/>
    </source>
</evidence>
<reference evidence="4" key="1">
    <citation type="submission" date="2025-08" db="UniProtKB">
        <authorList>
            <consortium name="RefSeq"/>
        </authorList>
    </citation>
    <scope>IDENTIFICATION</scope>
</reference>
<dbReference type="Pfam" id="PF02121">
    <property type="entry name" value="IP_trans"/>
    <property type="match status" value="2"/>
</dbReference>
<dbReference type="PANTHER" id="PTHR10658">
    <property type="entry name" value="PHOSPHATIDYLINOSITOL TRANSFER PROTEIN"/>
    <property type="match status" value="1"/>
</dbReference>
<dbReference type="AlphaFoldDB" id="A0A8B7Y5S8"/>
<dbReference type="InterPro" id="IPR023393">
    <property type="entry name" value="START-like_dom_sf"/>
</dbReference>
<dbReference type="Gene3D" id="3.30.530.20">
    <property type="match status" value="2"/>
</dbReference>
<evidence type="ECO:0000256" key="1">
    <source>
        <dbReference type="SAM" id="SignalP"/>
    </source>
</evidence>
<dbReference type="SUPFAM" id="SSF55961">
    <property type="entry name" value="Bet v1-like"/>
    <property type="match status" value="1"/>
</dbReference>
<sequence length="251" mass="29607">MHFKLLMWLVAMCLPGGNAIIFKEYRIPLPFSREEYRIAHLWSTAEWSLLNTGGGDGVEIIVNEERAFDNGKTGQYTDKIFHVTSKVPRTIRALSPRGSLEVQEISKNAFTEVETVLSSPLYMKNNFHLTTYTRLKEADNCQQDDVFNDIYYEASYMHGEVINIDITRDIDPRDYKEDEDPTKCFTSERLNLTPDWQAARRYFMQLHRQMYCWADQWFDFTIEDIREMEEEMEVRLDKKRHQGQVTGMSEN</sequence>
<name>A0A8B7Y5S8_ACAPL</name>
<keyword evidence="1" id="KW-0732">Signal</keyword>
<dbReference type="PANTHER" id="PTHR10658:SF11">
    <property type="entry name" value="VIBRATOR, ISOFORM B"/>
    <property type="match status" value="1"/>
</dbReference>
<organism evidence="3 4">
    <name type="scientific">Acanthaster planci</name>
    <name type="common">Crown-of-thorns starfish</name>
    <dbReference type="NCBI Taxonomy" id="133434"/>
    <lineage>
        <taxon>Eukaryota</taxon>
        <taxon>Metazoa</taxon>
        <taxon>Echinodermata</taxon>
        <taxon>Eleutherozoa</taxon>
        <taxon>Asterozoa</taxon>
        <taxon>Asteroidea</taxon>
        <taxon>Valvatacea</taxon>
        <taxon>Valvatida</taxon>
        <taxon>Acanthasteridae</taxon>
        <taxon>Acanthaster</taxon>
    </lineage>
</organism>
<keyword evidence="3" id="KW-1185">Reference proteome</keyword>
<feature type="signal peptide" evidence="1">
    <location>
        <begin position="1"/>
        <end position="19"/>
    </location>
</feature>
<feature type="domain" description="Phosphatidylinositol transfer protein N-terminal" evidence="2">
    <location>
        <begin position="198"/>
        <end position="233"/>
    </location>
</feature>
<proteinExistence type="predicted"/>
<feature type="chain" id="PRO_5033991031" evidence="1">
    <location>
        <begin position="20"/>
        <end position="251"/>
    </location>
</feature>
<dbReference type="InterPro" id="IPR001666">
    <property type="entry name" value="PI_transfer"/>
</dbReference>
<dbReference type="Proteomes" id="UP000694845">
    <property type="component" value="Unplaced"/>
</dbReference>
<evidence type="ECO:0000313" key="4">
    <source>
        <dbReference type="RefSeq" id="XP_022088548.1"/>
    </source>
</evidence>